<reference evidence="4" key="1">
    <citation type="submission" date="2018-03" db="EMBL/GenBank/DDBJ databases">
        <authorList>
            <person name="Zecchin S."/>
        </authorList>
    </citation>
    <scope>NUCLEOTIDE SEQUENCE [LARGE SCALE GENOMIC DNA]</scope>
</reference>
<gene>
    <name evidence="3" type="ORF">NBG4_160012</name>
</gene>
<evidence type="ECO:0000256" key="2">
    <source>
        <dbReference type="SAM" id="Phobius"/>
    </source>
</evidence>
<feature type="coiled-coil region" evidence="1">
    <location>
        <begin position="81"/>
        <end position="126"/>
    </location>
</feature>
<evidence type="ECO:0000313" key="3">
    <source>
        <dbReference type="EMBL" id="SPQ00047.1"/>
    </source>
</evidence>
<evidence type="ECO:0000313" key="4">
    <source>
        <dbReference type="Proteomes" id="UP000245125"/>
    </source>
</evidence>
<keyword evidence="2" id="KW-1133">Transmembrane helix</keyword>
<sequence length="141" mass="16021">MRSAPWFNNFAKWSAYASGHSVTFIIAISVIIIWVITGPIFRFSDAWQLVINTGTTIVTFFMVFLIQNTQNRNTNAIQIKLDELIRAVEGAHNALLDLEELDDTELELIKTNYEKLAARAREALRKGKKDTKTPDVTHAKQ</sequence>
<dbReference type="EMBL" id="OUUY01000060">
    <property type="protein sequence ID" value="SPQ00047.1"/>
    <property type="molecule type" value="Genomic_DNA"/>
</dbReference>
<evidence type="ECO:0000256" key="1">
    <source>
        <dbReference type="SAM" id="Coils"/>
    </source>
</evidence>
<dbReference type="OrthoDB" id="119761at2"/>
<evidence type="ECO:0008006" key="5">
    <source>
        <dbReference type="Google" id="ProtNLM"/>
    </source>
</evidence>
<feature type="transmembrane region" description="Helical" evidence="2">
    <location>
        <begin position="47"/>
        <end position="66"/>
    </location>
</feature>
<keyword evidence="4" id="KW-1185">Reference proteome</keyword>
<accession>A0A2U3QF53</accession>
<keyword evidence="1" id="KW-0175">Coiled coil</keyword>
<dbReference type="InterPro" id="IPR007251">
    <property type="entry name" value="Iron_permease_Fet4"/>
</dbReference>
<protein>
    <recommendedName>
        <fullName evidence="5">Low affinity iron permease family protein</fullName>
    </recommendedName>
</protein>
<keyword evidence="2" id="KW-0472">Membrane</keyword>
<dbReference type="AlphaFoldDB" id="A0A2U3QF53"/>
<organism evidence="3 4">
    <name type="scientific">Candidatus Sulfobium mesophilum</name>
    <dbReference type="NCBI Taxonomy" id="2016548"/>
    <lineage>
        <taxon>Bacteria</taxon>
        <taxon>Pseudomonadati</taxon>
        <taxon>Nitrospirota</taxon>
        <taxon>Nitrospiria</taxon>
        <taxon>Nitrospirales</taxon>
        <taxon>Nitrospiraceae</taxon>
        <taxon>Candidatus Sulfobium</taxon>
    </lineage>
</organism>
<feature type="transmembrane region" description="Helical" evidence="2">
    <location>
        <begin position="21"/>
        <end position="41"/>
    </location>
</feature>
<proteinExistence type="predicted"/>
<keyword evidence="2" id="KW-0812">Transmembrane</keyword>
<dbReference type="Pfam" id="PF04120">
    <property type="entry name" value="Iron_permease"/>
    <property type="match status" value="1"/>
</dbReference>
<name>A0A2U3QF53_9BACT</name>
<dbReference type="Proteomes" id="UP000245125">
    <property type="component" value="Unassembled WGS sequence"/>
</dbReference>
<dbReference type="GO" id="GO:0055085">
    <property type="term" value="P:transmembrane transport"/>
    <property type="evidence" value="ECO:0007669"/>
    <property type="project" value="InterPro"/>
</dbReference>